<dbReference type="AlphaFoldDB" id="A9KII4"/>
<feature type="domain" description="Peptidase M56" evidence="3">
    <location>
        <begin position="9"/>
        <end position="310"/>
    </location>
</feature>
<dbReference type="HOGENOM" id="CLU_471526_0_0_9"/>
<keyword evidence="5" id="KW-1185">Reference proteome</keyword>
<dbReference type="eggNOG" id="COG4219">
    <property type="taxonomic scope" value="Bacteria"/>
</dbReference>
<dbReference type="KEGG" id="cpy:Cphy_2068"/>
<feature type="transmembrane region" description="Helical" evidence="2">
    <location>
        <begin position="321"/>
        <end position="338"/>
    </location>
</feature>
<dbReference type="CDD" id="cd07341">
    <property type="entry name" value="M56_BlaR1_MecR1_like"/>
    <property type="match status" value="1"/>
</dbReference>
<sequence>MCENLFSSIIEISLSSSIIILTLLLITPFIKKRYVAKWRYILWLILTIRLIIPFNFTLPNTPVKLVIPSNTLPSNTLPSNTLSTNQPINNQNIISLTDLAEETRIQKTSERIHSYSLTKILSSIWLIGAVLFIFRIIIIYSIFHKKMVRNSDIVTNDNILLIFNQLCVELNIKKPRIRLTNNLCSPMMYGFIRPTLFLSDKNITKYDLEVILRHELIHYKRHDLLFKLLLTLANAIHWFNPFVYLMVKSAHKDIEFSCDDEVIKNFDMAYKKLYSQAILNSLKEDLNKDVVLSTQFKGGKKMMKQRFSNILNTTKKRKGKISLCFITLCIMISGLLIACTQTNTNEKEPEKNISNNQPVNNTAIENPQQEDELVKENTVRNVLYEYDVLGFSIELPAEWNDKIGINVNYVETCPDGGARIEVYHKAIREASPDQGTLFYIDRWLGTWTETAPPLQDGQSSIVLQTKKYTYMLRTPIDSQYNENDSEMVSSYKSMFSQIDTIKSSVKELNPRPSSPNAGYQSEAEFLSSPDGVQFRVTAFGAARGVLTGDANELKKYLINPSDAIKLVNSFSDYQVDLIRFECQFILDAIKSDDKIVTSYLFTPVGKDVNKYVSMELKKVNGEWLVDWLGAEQ</sequence>
<dbReference type="OrthoDB" id="9770467at2"/>
<keyword evidence="2" id="KW-1133">Transmembrane helix</keyword>
<protein>
    <submittedName>
        <fullName evidence="4">Peptidase M56 BlaR1</fullName>
    </submittedName>
</protein>
<evidence type="ECO:0000256" key="1">
    <source>
        <dbReference type="SAM" id="MobiDB-lite"/>
    </source>
</evidence>
<accession>A9KII4</accession>
<evidence type="ECO:0000313" key="4">
    <source>
        <dbReference type="EMBL" id="ABX42436.1"/>
    </source>
</evidence>
<dbReference type="Proteomes" id="UP000000370">
    <property type="component" value="Chromosome"/>
</dbReference>
<evidence type="ECO:0000256" key="2">
    <source>
        <dbReference type="SAM" id="Phobius"/>
    </source>
</evidence>
<dbReference type="InterPro" id="IPR052173">
    <property type="entry name" value="Beta-lactam_resp_regulator"/>
</dbReference>
<organism evidence="4 5">
    <name type="scientific">Lachnoclostridium phytofermentans (strain ATCC 700394 / DSM 18823 / ISDg)</name>
    <name type="common">Clostridium phytofermentans</name>
    <dbReference type="NCBI Taxonomy" id="357809"/>
    <lineage>
        <taxon>Bacteria</taxon>
        <taxon>Bacillati</taxon>
        <taxon>Bacillota</taxon>
        <taxon>Clostridia</taxon>
        <taxon>Lachnospirales</taxon>
        <taxon>Lachnospiraceae</taxon>
    </lineage>
</organism>
<feature type="transmembrane region" description="Helical" evidence="2">
    <location>
        <begin position="6"/>
        <end position="26"/>
    </location>
</feature>
<proteinExistence type="predicted"/>
<feature type="transmembrane region" description="Helical" evidence="2">
    <location>
        <begin position="124"/>
        <end position="143"/>
    </location>
</feature>
<name>A9KII4_LACP7</name>
<dbReference type="EMBL" id="CP000885">
    <property type="protein sequence ID" value="ABX42436.1"/>
    <property type="molecule type" value="Genomic_DNA"/>
</dbReference>
<feature type="compositionally biased region" description="Polar residues" evidence="1">
    <location>
        <begin position="352"/>
        <end position="367"/>
    </location>
</feature>
<dbReference type="STRING" id="357809.Cphy_2068"/>
<dbReference type="Pfam" id="PF05569">
    <property type="entry name" value="Peptidase_M56"/>
    <property type="match status" value="1"/>
</dbReference>
<reference evidence="5" key="1">
    <citation type="submission" date="2007-11" db="EMBL/GenBank/DDBJ databases">
        <title>Complete genome sequence of Clostridium phytofermentans ISDg.</title>
        <authorList>
            <person name="Leschine S.B."/>
            <person name="Warnick T.A."/>
            <person name="Blanchard J.L."/>
            <person name="Schnell D.J."/>
            <person name="Petit E.L."/>
            <person name="LaTouf W.G."/>
            <person name="Copeland A."/>
            <person name="Lucas S."/>
            <person name="Lapidus A."/>
            <person name="Barry K."/>
            <person name="Glavina del Rio T."/>
            <person name="Dalin E."/>
            <person name="Tice H."/>
            <person name="Pitluck S."/>
            <person name="Kiss H."/>
            <person name="Brettin T."/>
            <person name="Bruce D."/>
            <person name="Detter J.C."/>
            <person name="Han C."/>
            <person name="Kuske C."/>
            <person name="Schmutz J."/>
            <person name="Larimer F."/>
            <person name="Land M."/>
            <person name="Hauser L."/>
            <person name="Kyrpides N."/>
            <person name="Kim E.A."/>
            <person name="Richardson P."/>
        </authorList>
    </citation>
    <scope>NUCLEOTIDE SEQUENCE [LARGE SCALE GENOMIC DNA]</scope>
    <source>
        <strain evidence="5">ATCC 700394 / DSM 18823 / ISDg</strain>
    </source>
</reference>
<keyword evidence="2" id="KW-0812">Transmembrane</keyword>
<evidence type="ECO:0000313" key="5">
    <source>
        <dbReference type="Proteomes" id="UP000000370"/>
    </source>
</evidence>
<dbReference type="PANTHER" id="PTHR34978:SF3">
    <property type="entry name" value="SLR0241 PROTEIN"/>
    <property type="match status" value="1"/>
</dbReference>
<feature type="transmembrane region" description="Helical" evidence="2">
    <location>
        <begin position="38"/>
        <end position="56"/>
    </location>
</feature>
<dbReference type="RefSeq" id="WP_012200090.1">
    <property type="nucleotide sequence ID" value="NC_010001.1"/>
</dbReference>
<feature type="region of interest" description="Disordered" evidence="1">
    <location>
        <begin position="347"/>
        <end position="371"/>
    </location>
</feature>
<evidence type="ECO:0000259" key="3">
    <source>
        <dbReference type="Pfam" id="PF05569"/>
    </source>
</evidence>
<gene>
    <name evidence="4" type="ordered locus">Cphy_2068</name>
</gene>
<dbReference type="InterPro" id="IPR008756">
    <property type="entry name" value="Peptidase_M56"/>
</dbReference>
<dbReference type="PANTHER" id="PTHR34978">
    <property type="entry name" value="POSSIBLE SENSOR-TRANSDUCER PROTEIN BLAR"/>
    <property type="match status" value="1"/>
</dbReference>
<keyword evidence="2" id="KW-0472">Membrane</keyword>